<keyword evidence="3" id="KW-1185">Reference proteome</keyword>
<dbReference type="RefSeq" id="WP_154282797.1">
    <property type="nucleotide sequence ID" value="NZ_JBHUJQ010000001.1"/>
</dbReference>
<dbReference type="InterPro" id="IPR042098">
    <property type="entry name" value="TauD-like_sf"/>
</dbReference>
<protein>
    <submittedName>
        <fullName evidence="2">Taurine catabolism dioxygenase TauD</fullName>
    </submittedName>
</protein>
<proteinExistence type="predicted"/>
<dbReference type="AlphaFoldDB" id="A0A7K0G3L2"/>
<sequence>MKLKNEDLPRKLPPMAPLIVEVSPIERAIIKSSALQLQKEFGHYESPEYITALHLNAYNLLPERIAALLTNLSTDFSSAQYGAIVFKGLADVDQDALGPTPASWKESDDNKLNLYGFISSLLHGAVPSKPVQYYVQRKGGGILHAIIPEENMSFSQTGAGSKTDLFVHTEDAFLYHPADFLSFLYLRNEEQVNSTLYSIRSHGEPDELMKALFRNIYKCPKDANFDVEEALGAQETTSVLYGNAKRPFIRFDAAEQIYNEQADQTPEALDILKQFWAKAKLLIYDQFIPNAGDLIFVNNHLCAHGRTAFKAGVKAVDGKIIPCERRQMLRMMSKSSLIHMQSLAHPENPFLIMEDHYGKVITAH</sequence>
<keyword evidence="2" id="KW-0223">Dioxygenase</keyword>
<dbReference type="GO" id="GO:0016706">
    <property type="term" value="F:2-oxoglutarate-dependent dioxygenase activity"/>
    <property type="evidence" value="ECO:0007669"/>
    <property type="project" value="UniProtKB-ARBA"/>
</dbReference>
<evidence type="ECO:0000313" key="2">
    <source>
        <dbReference type="EMBL" id="MRX78393.1"/>
    </source>
</evidence>
<dbReference type="Gene3D" id="3.60.130.10">
    <property type="entry name" value="Clavaminate synthase-like"/>
    <property type="match status" value="1"/>
</dbReference>
<dbReference type="Proteomes" id="UP000487757">
    <property type="component" value="Unassembled WGS sequence"/>
</dbReference>
<organism evidence="2 3">
    <name type="scientific">Pedobacter petrophilus</name>
    <dbReference type="NCBI Taxonomy" id="1908241"/>
    <lineage>
        <taxon>Bacteria</taxon>
        <taxon>Pseudomonadati</taxon>
        <taxon>Bacteroidota</taxon>
        <taxon>Sphingobacteriia</taxon>
        <taxon>Sphingobacteriales</taxon>
        <taxon>Sphingobacteriaceae</taxon>
        <taxon>Pedobacter</taxon>
    </lineage>
</organism>
<accession>A0A7K0G3L2</accession>
<dbReference type="SUPFAM" id="SSF51197">
    <property type="entry name" value="Clavaminate synthase-like"/>
    <property type="match status" value="1"/>
</dbReference>
<dbReference type="OrthoDB" id="1265925at2"/>
<reference evidence="2 3" key="1">
    <citation type="submission" date="2019-11" db="EMBL/GenBank/DDBJ databases">
        <title>Pedobacter petrophilus genome.</title>
        <authorList>
            <person name="Feldbauer M.J."/>
            <person name="Newman J.D."/>
        </authorList>
    </citation>
    <scope>NUCLEOTIDE SEQUENCE [LARGE SCALE GENOMIC DNA]</scope>
    <source>
        <strain evidence="2 3">LMG 29686</strain>
    </source>
</reference>
<gene>
    <name evidence="2" type="ORF">GJU39_20120</name>
</gene>
<evidence type="ECO:0000313" key="3">
    <source>
        <dbReference type="Proteomes" id="UP000487757"/>
    </source>
</evidence>
<evidence type="ECO:0000256" key="1">
    <source>
        <dbReference type="ARBA" id="ARBA00023002"/>
    </source>
</evidence>
<comment type="caution">
    <text evidence="2">The sequence shown here is derived from an EMBL/GenBank/DDBJ whole genome shotgun (WGS) entry which is preliminary data.</text>
</comment>
<name>A0A7K0G3L2_9SPHI</name>
<dbReference type="EMBL" id="WKKH01000050">
    <property type="protein sequence ID" value="MRX78393.1"/>
    <property type="molecule type" value="Genomic_DNA"/>
</dbReference>
<keyword evidence="1" id="KW-0560">Oxidoreductase</keyword>